<keyword evidence="3" id="KW-1185">Reference proteome</keyword>
<comment type="caution">
    <text evidence="2">The sequence shown here is derived from an EMBL/GenBank/DDBJ whole genome shotgun (WGS) entry which is preliminary data.</text>
</comment>
<keyword evidence="1" id="KW-0472">Membrane</keyword>
<keyword evidence="1" id="KW-0812">Transmembrane</keyword>
<organism evidence="2 3">
    <name type="scientific">Sulfurimonas crateris</name>
    <dbReference type="NCBI Taxonomy" id="2574727"/>
    <lineage>
        <taxon>Bacteria</taxon>
        <taxon>Pseudomonadati</taxon>
        <taxon>Campylobacterota</taxon>
        <taxon>Epsilonproteobacteria</taxon>
        <taxon>Campylobacterales</taxon>
        <taxon>Sulfurimonadaceae</taxon>
        <taxon>Sulfurimonas</taxon>
    </lineage>
</organism>
<sequence length="518" mass="60550">MSKKEQHSFSSVLSINPYKGTYVSAVSNFLNETATAVYSKEQYVISYLNTKSFINSHIAVSKNIPEEDLYDAIYNKAYDELGLDQAVMYQIQYIETFNALDEDNRNFHVFIIDPMVVDDVFKNAVEKVKYIDYILPSPLLLKSLYSKDLIESGGVHCFVYFQENDTFITIYNEKNFIYTKSINYSFLQMHERFCEIYGELVEYEDFINFLSNEDLKTTDSVYKTHIIKLYKEIFSNINDILTYVKRALDIDKIECIYIDTQLRSVTKLDEMAEVELSIKSNSFNFDYGFETGEAHIDHLHSLMYIYTTLPEKDRYECNFTTYHRPPKFTKRESGRAIMLAAASLVLAFLYPASYWTLTYAQSLQYKLLEDEYRSVHNIKITREATIKNREADKAKVSMLLAAEQQEYIDKKNTLIKIHDVKVNYPMKAELLHKLTKDLNRYNVRVESALYSEAGESKKSSSQLKELKLGLVSSNDKKITDLIKYLTKVYEGKFHFEIEKISFEKETKLYFGELKVNLL</sequence>
<dbReference type="AlphaFoldDB" id="A0A4U2Z668"/>
<evidence type="ECO:0000313" key="3">
    <source>
        <dbReference type="Proteomes" id="UP000309561"/>
    </source>
</evidence>
<dbReference type="Proteomes" id="UP000309561">
    <property type="component" value="Unassembled WGS sequence"/>
</dbReference>
<proteinExistence type="predicted"/>
<accession>A0A4U2Z668</accession>
<dbReference type="OrthoDB" id="5372287at2"/>
<evidence type="ECO:0008006" key="4">
    <source>
        <dbReference type="Google" id="ProtNLM"/>
    </source>
</evidence>
<dbReference type="EMBL" id="SZPX01000004">
    <property type="protein sequence ID" value="TKI69689.1"/>
    <property type="molecule type" value="Genomic_DNA"/>
</dbReference>
<protein>
    <recommendedName>
        <fullName evidence="4">PilN domain-containing protein</fullName>
    </recommendedName>
</protein>
<keyword evidence="1" id="KW-1133">Transmembrane helix</keyword>
<evidence type="ECO:0000313" key="2">
    <source>
        <dbReference type="EMBL" id="TKI69689.1"/>
    </source>
</evidence>
<feature type="transmembrane region" description="Helical" evidence="1">
    <location>
        <begin position="336"/>
        <end position="357"/>
    </location>
</feature>
<gene>
    <name evidence="2" type="ORF">FCU45_06425</name>
</gene>
<dbReference type="RefSeq" id="WP_137013481.1">
    <property type="nucleotide sequence ID" value="NZ_SZPX01000004.1"/>
</dbReference>
<evidence type="ECO:0000256" key="1">
    <source>
        <dbReference type="SAM" id="Phobius"/>
    </source>
</evidence>
<reference evidence="2 3" key="1">
    <citation type="submission" date="2019-04" db="EMBL/GenBank/DDBJ databases">
        <title>Sulfurimonas crateris sp. nov. a facultative anaerobic sulfur-oxidizing chemolithautotrophic bacterium isolated from a terrestrial mud vulcano.</title>
        <authorList>
            <person name="Ratnikova N.M."/>
            <person name="Slobodkin A.I."/>
            <person name="Merkel A.Y."/>
            <person name="Novikov A."/>
            <person name="Bonch-Osmolovskaya E.A."/>
            <person name="Slobodkina G.B."/>
        </authorList>
    </citation>
    <scope>NUCLEOTIDE SEQUENCE [LARGE SCALE GENOMIC DNA]</scope>
    <source>
        <strain evidence="2 3">SN118</strain>
    </source>
</reference>
<name>A0A4U2Z668_9BACT</name>